<dbReference type="Gene3D" id="2.60.40.2440">
    <property type="entry name" value="Carbohydrate binding type-21 domain"/>
    <property type="match status" value="2"/>
</dbReference>
<protein>
    <submittedName>
        <fullName evidence="2">Endonuclease/exonuclease/phosphatase family protein</fullName>
    </submittedName>
</protein>
<keyword evidence="2" id="KW-0540">Nuclease</keyword>
<dbReference type="PANTHER" id="PTHR14859:SF1">
    <property type="entry name" value="PGAP2-INTERACTING PROTEIN"/>
    <property type="match status" value="1"/>
</dbReference>
<dbReference type="Pfam" id="PF03370">
    <property type="entry name" value="CBM_21"/>
    <property type="match status" value="1"/>
</dbReference>
<evidence type="ECO:0000313" key="3">
    <source>
        <dbReference type="Proteomes" id="UP000697998"/>
    </source>
</evidence>
<comment type="caution">
    <text evidence="2">The sequence shown here is derived from an EMBL/GenBank/DDBJ whole genome shotgun (WGS) entry which is preliminary data.</text>
</comment>
<dbReference type="Proteomes" id="UP000697998">
    <property type="component" value="Unassembled WGS sequence"/>
</dbReference>
<feature type="domain" description="CBM21" evidence="1">
    <location>
        <begin position="1"/>
        <end position="111"/>
    </location>
</feature>
<dbReference type="Pfam" id="PF03372">
    <property type="entry name" value="Exo_endo_phos"/>
    <property type="match status" value="1"/>
</dbReference>
<dbReference type="EMBL" id="JADJMH010000013">
    <property type="protein sequence ID" value="MBK7675773.1"/>
    <property type="molecule type" value="Genomic_DNA"/>
</dbReference>
<dbReference type="InterPro" id="IPR036691">
    <property type="entry name" value="Endo/exonu/phosph_ase_sf"/>
</dbReference>
<dbReference type="GO" id="GO:0016020">
    <property type="term" value="C:membrane"/>
    <property type="evidence" value="ECO:0007669"/>
    <property type="project" value="GOC"/>
</dbReference>
<dbReference type="InterPro" id="IPR005036">
    <property type="entry name" value="CBM21_dom"/>
</dbReference>
<evidence type="ECO:0000313" key="2">
    <source>
        <dbReference type="EMBL" id="MBK7675773.1"/>
    </source>
</evidence>
<keyword evidence="2" id="KW-0255">Endonuclease</keyword>
<proteinExistence type="predicted"/>
<dbReference type="GO" id="GO:0004519">
    <property type="term" value="F:endonuclease activity"/>
    <property type="evidence" value="ECO:0007669"/>
    <property type="project" value="UniProtKB-KW"/>
</dbReference>
<sequence>MNKITLLYAKNLITRKASVPEQDLSFLVLVDDLAFDKSVDVAWAGEDGVWHTLTAAYHGKAGHNQEYWFARMAFAAATDQSLPGNIQFALRYRVSGAEYWDNQQGENHSLQADSGIMLADKGRLLNVEFGRRLADGENLLPVVVAVDAALQARRVTIHWTRDDWRNSRKSACHYGRNYWDSEFLSNARNPNHYGCQIWNTVLKVDGACRVHYRISCETRQEVLWDDNFGQNYSVQRRPLTVMILNLHCCQEENQDDKLSRIARAIDAQDVDIVCLQEVAELWNDGKGDWQTNTARIINERIKSPYHLVTDWSHLGFDRYREGVAVLSRYPIERHQGRYVSSSRDPYSIHSRKVVMAQVRVPYVGLINVFSSHLSWWEDGFAEQFENLRQWAADEHTHQVTATMLCGDFNIKAGSRGYQLVVDSNEYDDQYLSANSPQVFRRIFTARDAHWERCLDEDHRIDYVFLRKGSGLAATASRAVFTEQDYGRVSDHFGYLMTFEPT</sequence>
<dbReference type="InterPro" id="IPR005135">
    <property type="entry name" value="Endo/exonuclease/phosphatase"/>
</dbReference>
<dbReference type="SUPFAM" id="SSF56219">
    <property type="entry name" value="DNase I-like"/>
    <property type="match status" value="1"/>
</dbReference>
<organism evidence="2 3">
    <name type="scientific">Candidatus Accumulibacter proximus</name>
    <dbReference type="NCBI Taxonomy" id="2954385"/>
    <lineage>
        <taxon>Bacteria</taxon>
        <taxon>Pseudomonadati</taxon>
        <taxon>Pseudomonadota</taxon>
        <taxon>Betaproteobacteria</taxon>
        <taxon>Candidatus Accumulibacter</taxon>
    </lineage>
</organism>
<dbReference type="PROSITE" id="PS51159">
    <property type="entry name" value="CBM21"/>
    <property type="match status" value="1"/>
</dbReference>
<dbReference type="AlphaFoldDB" id="A0A935UHR9"/>
<dbReference type="PANTHER" id="PTHR14859">
    <property type="entry name" value="CALCOFLUOR WHITE HYPERSENSITIVE PROTEIN PRECURSOR"/>
    <property type="match status" value="1"/>
</dbReference>
<reference evidence="2 3" key="1">
    <citation type="submission" date="2020-10" db="EMBL/GenBank/DDBJ databases">
        <title>Connecting structure to function with the recovery of over 1000 high-quality activated sludge metagenome-assembled genomes encoding full-length rRNA genes using long-read sequencing.</title>
        <authorList>
            <person name="Singleton C.M."/>
            <person name="Petriglieri F."/>
            <person name="Kristensen J.M."/>
            <person name="Kirkegaard R.H."/>
            <person name="Michaelsen T.Y."/>
            <person name="Andersen M.H."/>
            <person name="Karst S.M."/>
            <person name="Dueholm M.S."/>
            <person name="Nielsen P.H."/>
            <person name="Albertsen M."/>
        </authorList>
    </citation>
    <scope>NUCLEOTIDE SEQUENCE [LARGE SCALE GENOMIC DNA]</scope>
    <source>
        <strain evidence="2">EsbW_18-Q3-R4-48_BATAC.285</strain>
    </source>
</reference>
<evidence type="ECO:0000259" key="1">
    <source>
        <dbReference type="PROSITE" id="PS51159"/>
    </source>
</evidence>
<accession>A0A935UHR9</accession>
<name>A0A935UHR9_9PROT</name>
<dbReference type="Gene3D" id="3.60.10.10">
    <property type="entry name" value="Endonuclease/exonuclease/phosphatase"/>
    <property type="match status" value="1"/>
</dbReference>
<dbReference type="GO" id="GO:0006506">
    <property type="term" value="P:GPI anchor biosynthetic process"/>
    <property type="evidence" value="ECO:0007669"/>
    <property type="project" value="TreeGrafter"/>
</dbReference>
<dbReference type="InterPro" id="IPR038175">
    <property type="entry name" value="CBM21_dom_sf"/>
</dbReference>
<dbReference type="InterPro" id="IPR051916">
    <property type="entry name" value="GPI-anchor_lipid_remodeler"/>
</dbReference>
<keyword evidence="2" id="KW-0378">Hydrolase</keyword>
<gene>
    <name evidence="2" type="ORF">IPJ27_14030</name>
</gene>